<proteinExistence type="predicted"/>
<dbReference type="Proteomes" id="UP001596620">
    <property type="component" value="Unassembled WGS sequence"/>
</dbReference>
<feature type="transmembrane region" description="Helical" evidence="1">
    <location>
        <begin position="90"/>
        <end position="110"/>
    </location>
</feature>
<evidence type="ECO:0000313" key="2">
    <source>
        <dbReference type="EMBL" id="MFC7747519.1"/>
    </source>
</evidence>
<protein>
    <recommendedName>
        <fullName evidence="4">ABC transporter permease</fullName>
    </recommendedName>
</protein>
<feature type="transmembrane region" description="Helical" evidence="1">
    <location>
        <begin position="149"/>
        <end position="172"/>
    </location>
</feature>
<evidence type="ECO:0000313" key="3">
    <source>
        <dbReference type="Proteomes" id="UP001596620"/>
    </source>
</evidence>
<evidence type="ECO:0000256" key="1">
    <source>
        <dbReference type="SAM" id="Phobius"/>
    </source>
</evidence>
<gene>
    <name evidence="2" type="ORF">ACFQU8_09795</name>
</gene>
<evidence type="ECO:0008006" key="4">
    <source>
        <dbReference type="Google" id="ProtNLM"/>
    </source>
</evidence>
<keyword evidence="1" id="KW-0472">Membrane</keyword>
<dbReference type="EMBL" id="JBHTGR010000039">
    <property type="protein sequence ID" value="MFC7747519.1"/>
    <property type="molecule type" value="Genomic_DNA"/>
</dbReference>
<feature type="transmembrane region" description="Helical" evidence="1">
    <location>
        <begin position="21"/>
        <end position="39"/>
    </location>
</feature>
<comment type="caution">
    <text evidence="2">The sequence shown here is derived from an EMBL/GenBank/DDBJ whole genome shotgun (WGS) entry which is preliminary data.</text>
</comment>
<accession>A0ABW2UY74</accession>
<sequence length="214" mass="25194">MKRFNLKCHPFFEIKSMGLSFYVPMFVYIFLIYQLFTFHGYEAVIFKIMEYLIIPMSGWWIIYLFYDYFEEGLYDLLRSYPLTHWEHGFIRVNYFLVMYLLLLSITITAIDMIMVNAAFIPLFIQYFSEAIIFAYGSFLIVILTKNVSITIMVIGVYVATEVLTLGQVIPWYHVMFFNTSPLSIQETLGKGLLNISVGFSLLIAAQIYLRQLKR</sequence>
<feature type="transmembrane region" description="Helical" evidence="1">
    <location>
        <begin position="122"/>
        <end position="142"/>
    </location>
</feature>
<reference evidence="3" key="1">
    <citation type="journal article" date="2019" name="Int. J. Syst. Evol. Microbiol.">
        <title>The Global Catalogue of Microorganisms (GCM) 10K type strain sequencing project: providing services to taxonomists for standard genome sequencing and annotation.</title>
        <authorList>
            <consortium name="The Broad Institute Genomics Platform"/>
            <consortium name="The Broad Institute Genome Sequencing Center for Infectious Disease"/>
            <person name="Wu L."/>
            <person name="Ma J."/>
        </authorList>
    </citation>
    <scope>NUCLEOTIDE SEQUENCE [LARGE SCALE GENOMIC DNA]</scope>
    <source>
        <strain evidence="3">JCM 30234</strain>
    </source>
</reference>
<keyword evidence="1" id="KW-1133">Transmembrane helix</keyword>
<name>A0ABW2UY74_9BACI</name>
<feature type="transmembrane region" description="Helical" evidence="1">
    <location>
        <begin position="192"/>
        <end position="209"/>
    </location>
</feature>
<keyword evidence="1" id="KW-0812">Transmembrane</keyword>
<organism evidence="2 3">
    <name type="scientific">Lentibacillus kimchii</name>
    <dbReference type="NCBI Taxonomy" id="1542911"/>
    <lineage>
        <taxon>Bacteria</taxon>
        <taxon>Bacillati</taxon>
        <taxon>Bacillota</taxon>
        <taxon>Bacilli</taxon>
        <taxon>Bacillales</taxon>
        <taxon>Bacillaceae</taxon>
        <taxon>Lentibacillus</taxon>
    </lineage>
</organism>
<feature type="transmembrane region" description="Helical" evidence="1">
    <location>
        <begin position="51"/>
        <end position="69"/>
    </location>
</feature>
<keyword evidence="3" id="KW-1185">Reference proteome</keyword>